<keyword evidence="2" id="KW-0645">Protease</keyword>
<dbReference type="NCBIfam" id="TIGR01543">
    <property type="entry name" value="proheadase_HK97"/>
    <property type="match status" value="1"/>
</dbReference>
<feature type="domain" description="Prohead serine protease" evidence="4">
    <location>
        <begin position="12"/>
        <end position="158"/>
    </location>
</feature>
<dbReference type="InterPro" id="IPR006433">
    <property type="entry name" value="Prohead_protease"/>
</dbReference>
<reference evidence="5 6" key="1">
    <citation type="submission" date="2015-05" db="EMBL/GenBank/DDBJ databases">
        <title>Draft genome sequence of Lampropedia sp. CT6, isolated from the microbial mat of a hot water spring, located at Manikaran, India.</title>
        <authorList>
            <person name="Tripathi C."/>
            <person name="Rani P."/>
            <person name="Mahato N.K."/>
            <person name="Lal R."/>
        </authorList>
    </citation>
    <scope>NUCLEOTIDE SEQUENCE [LARGE SCALE GENOMIC DNA]</scope>
    <source>
        <strain evidence="5 6">CT6</strain>
    </source>
</reference>
<evidence type="ECO:0000259" key="4">
    <source>
        <dbReference type="Pfam" id="PF04586"/>
    </source>
</evidence>
<keyword evidence="1" id="KW-1188">Viral release from host cell</keyword>
<name>A0A0U1PWX1_9BURK</name>
<dbReference type="STRING" id="1610491.AAV94_12695"/>
<protein>
    <recommendedName>
        <fullName evidence="4">Prohead serine protease domain-containing protein</fullName>
    </recommendedName>
</protein>
<dbReference type="OrthoDB" id="64791at2"/>
<dbReference type="RefSeq" id="WP_046742699.1">
    <property type="nucleotide sequence ID" value="NZ_LBNQ01000040.1"/>
</dbReference>
<accession>A0A0U1PWX1</accession>
<evidence type="ECO:0000256" key="1">
    <source>
        <dbReference type="ARBA" id="ARBA00022612"/>
    </source>
</evidence>
<dbReference type="InterPro" id="IPR054613">
    <property type="entry name" value="Peptidase_S78_dom"/>
</dbReference>
<dbReference type="GO" id="GO:0008233">
    <property type="term" value="F:peptidase activity"/>
    <property type="evidence" value="ECO:0007669"/>
    <property type="project" value="UniProtKB-KW"/>
</dbReference>
<evidence type="ECO:0000256" key="3">
    <source>
        <dbReference type="ARBA" id="ARBA00022801"/>
    </source>
</evidence>
<gene>
    <name evidence="5" type="ORF">AAV94_12695</name>
</gene>
<keyword evidence="3" id="KW-0378">Hydrolase</keyword>
<proteinExistence type="predicted"/>
<dbReference type="Pfam" id="PF04586">
    <property type="entry name" value="Peptidase_S78"/>
    <property type="match status" value="1"/>
</dbReference>
<dbReference type="AlphaFoldDB" id="A0A0U1PWX1"/>
<evidence type="ECO:0000313" key="5">
    <source>
        <dbReference type="EMBL" id="KKW67034.1"/>
    </source>
</evidence>
<comment type="caution">
    <text evidence="5">The sequence shown here is derived from an EMBL/GenBank/DDBJ whole genome shotgun (WGS) entry which is preliminary data.</text>
</comment>
<dbReference type="Proteomes" id="UP000050580">
    <property type="component" value="Unassembled WGS sequence"/>
</dbReference>
<evidence type="ECO:0000313" key="6">
    <source>
        <dbReference type="Proteomes" id="UP000050580"/>
    </source>
</evidence>
<evidence type="ECO:0000256" key="2">
    <source>
        <dbReference type="ARBA" id="ARBA00022670"/>
    </source>
</evidence>
<organism evidence="5 6">
    <name type="scientific">Lampropedia cohaerens</name>
    <dbReference type="NCBI Taxonomy" id="1610491"/>
    <lineage>
        <taxon>Bacteria</taxon>
        <taxon>Pseudomonadati</taxon>
        <taxon>Pseudomonadota</taxon>
        <taxon>Betaproteobacteria</taxon>
        <taxon>Burkholderiales</taxon>
        <taxon>Comamonadaceae</taxon>
        <taxon>Lampropedia</taxon>
    </lineage>
</organism>
<keyword evidence="6" id="KW-1185">Reference proteome</keyword>
<dbReference type="EMBL" id="LBNQ01000040">
    <property type="protein sequence ID" value="KKW67034.1"/>
    <property type="molecule type" value="Genomic_DNA"/>
</dbReference>
<sequence>MIEIRTAHGLQSTGRTVTGYAAVYDSPADLGDFVELVKPGAFDASLRSKVNVRALYDHQGPAILGTTKSQTLRLWSDAKGLAFAMDIPNTTVGNDVLELVKRGDVSGCSFGFIVPAGGDAWRNGDKPIRELRSVNLLEVTLTSNPAYQATEVALRSAAQAKRRSDLNALWLETCA</sequence>
<dbReference type="GO" id="GO:0006508">
    <property type="term" value="P:proteolysis"/>
    <property type="evidence" value="ECO:0007669"/>
    <property type="project" value="UniProtKB-KW"/>
</dbReference>